<dbReference type="InterPro" id="IPR001680">
    <property type="entry name" value="WD40_rpt"/>
</dbReference>
<proteinExistence type="predicted"/>
<dbReference type="PROSITE" id="PS50082">
    <property type="entry name" value="WD_REPEATS_2"/>
    <property type="match status" value="1"/>
</dbReference>
<dbReference type="InterPro" id="IPR011989">
    <property type="entry name" value="ARM-like"/>
</dbReference>
<dbReference type="SUPFAM" id="SSF48371">
    <property type="entry name" value="ARM repeat"/>
    <property type="match status" value="1"/>
</dbReference>
<keyword evidence="7" id="KW-0547">Nucleotide-binding</keyword>
<dbReference type="InterPro" id="IPR015943">
    <property type="entry name" value="WD40/YVTN_repeat-like_dom_sf"/>
</dbReference>
<dbReference type="InterPro" id="IPR016024">
    <property type="entry name" value="ARM-type_fold"/>
</dbReference>
<keyword evidence="9" id="KW-0067">ATP-binding</keyword>
<dbReference type="PANTHER" id="PTHR17583:SF0">
    <property type="entry name" value="PHOSPHOINOSITIDE 3-KINASE REGULATORY SUBUNIT 4"/>
    <property type="match status" value="1"/>
</dbReference>
<evidence type="ECO:0000256" key="4">
    <source>
        <dbReference type="ARBA" id="ARBA00022574"/>
    </source>
</evidence>
<evidence type="ECO:0000256" key="3">
    <source>
        <dbReference type="ARBA" id="ARBA00022527"/>
    </source>
</evidence>
<sequence length="1463" mass="167286">MGNQLVSSVKTVIRPIDYYLNEVPDFKYKCSLGQTQFLKVALCAHNEGDTVVKVLSHEDPSILLEQYKKDLLNLAKLASKNVSIASFRIVEIRTNFAYMARQFVRYSLYDRLSTRPFMTDIEKAWIVYQIFRCMQWCHDFNIYHGDLKLENILVTSNLWVIISDFASYKPIRLPEDNPTFFNYFFDTSRRRCCNIAPERFISSSSNHQNNNNNNNQTDSMGTSYIQQQNTNIFNLFLQEGQLTPKMDMFSLGCILAEIYSDNNLFDLSAILNYKDKRIADSHVEESLERIQNETMRNVVRNLINIDPQQRYSCEQVLMELENGFFPTYFNELYSLMDNLIRLPPDAKVLYLLQDIDYYLNLINQENAKGTLILLMALTSSIRSLKHIFCKIEAQRLVCRMAMSSPILSPFIIDRLIPYLVHGLTDSDHRVRGESIDSITQLLEYVVRLPSSDNNLFTDYLMEKFQKCIANEKNTFVRICMARNIGRLSKIALDFLNQYCDHNYDEELNLLHKYFQNLVSILITDPNNCVRRVLLLTPQNCSQLCTFFGRQKTNDVILSHIITFLNDKNDFKLRISFFDNIVIIASYLGVQCSAILHPLLQHGLCDVEEIIIAKTITSIAYLVEQGLIAKNVIIELLREIMPLIYHPNRWITNAIIHFLGNLQSHLPMVDLNTKVLPILTAFFKLNVKCFTVQLFHRRSVEQPIPRPIYEAILMAKDQEVMISFFNLLEKKLSYPDYDISLLKHNTIYKRLLADNMTPIIEQQLFALRDLFIKIYRNKRNYQAMIRDSETLTNFIHRKHYDMVRVHEVQLCQSNQFYDQTSNGDGDETASSANQEWLHMFGPNNNNNNVHKMDLMMSPSHQQQYATIYTNRKNESRLRPHEIKDFELLFYECPPYIRDIQLLEQHKKNNFIPFTPVMAKYTSPMIRPMGYLVAHLYEHKSSVNQMTAISKTNMFVTCSDDGSIRLWDLCDDPSRYVISRSRFQFRLEFQNGSPVNFKGIVNCGPFIIAYSNDCQLHVFEISESQLELTCAFKVGSLRASVPFLITSICTLSETMFALSLSDSWIYVYDTRYFYTPFFNVPVMKMSVPPSHRVITAIDGDPLALFAATALGFICGLDLRFQLKIFNVVYNSREPTRIAQLKHTPIGLFTSVFGNYDVTHWDLNLLSKNRILTASNSMKTSEQSLSSSGAVVNAILPLMTQTSTQAIIAAGSDMKIRYWDLMNPEQSYIISDPIYKACNYCYINKSLPTLTKQQQQQHSPRHPPICSMDSGYHVQQSSATSSIKIPASSSASSTFNIMSSNISSALSSTSSTTTIAGTGVGSSRISTIGSSGYSSTFSTLLSSPIAATATTTTTTTSSSSSTTATASSTLTSSGAIGNNIGSSSNNNNNNNLLPLTTYQEIIQEDGIFRVIEMETSTMNKYYQEQHHCPMDQQLMSFAHQDSITDLINVNQYLVSCGRNGAVKVWR</sequence>
<dbReference type="InterPro" id="IPR036322">
    <property type="entry name" value="WD40_repeat_dom_sf"/>
</dbReference>
<dbReference type="Gene3D" id="1.10.510.10">
    <property type="entry name" value="Transferase(Phosphotransferase) domain 1"/>
    <property type="match status" value="1"/>
</dbReference>
<evidence type="ECO:0000256" key="9">
    <source>
        <dbReference type="ARBA" id="ARBA00022840"/>
    </source>
</evidence>
<dbReference type="Gene3D" id="1.25.10.10">
    <property type="entry name" value="Leucine-rich Repeat Variant"/>
    <property type="match status" value="2"/>
</dbReference>
<dbReference type="GO" id="GO:0071561">
    <property type="term" value="C:nucleus-vacuole junction"/>
    <property type="evidence" value="ECO:0007669"/>
    <property type="project" value="TreeGrafter"/>
</dbReference>
<keyword evidence="8" id="KW-0418">Kinase</keyword>
<dbReference type="GO" id="GO:0034272">
    <property type="term" value="C:phosphatidylinositol 3-kinase complex, class III, type II"/>
    <property type="evidence" value="ECO:0007669"/>
    <property type="project" value="TreeGrafter"/>
</dbReference>
<name>A0A922HWH8_DERFA</name>
<evidence type="ECO:0000256" key="5">
    <source>
        <dbReference type="ARBA" id="ARBA00022679"/>
    </source>
</evidence>
<evidence type="ECO:0000256" key="1">
    <source>
        <dbReference type="ARBA" id="ARBA00004419"/>
    </source>
</evidence>
<dbReference type="InterPro" id="IPR000719">
    <property type="entry name" value="Prot_kinase_dom"/>
</dbReference>
<comment type="subcellular location">
    <subcellularLocation>
        <location evidence="1">Cytoplasmic vesicle</location>
        <location evidence="1">Autophagosome</location>
    </subcellularLocation>
</comment>
<dbReference type="GO" id="GO:0016236">
    <property type="term" value="P:macroautophagy"/>
    <property type="evidence" value="ECO:0007669"/>
    <property type="project" value="InterPro"/>
</dbReference>
<dbReference type="Proteomes" id="UP000790347">
    <property type="component" value="Unassembled WGS sequence"/>
</dbReference>
<dbReference type="PROSITE" id="PS50011">
    <property type="entry name" value="PROTEIN_KINASE_DOM"/>
    <property type="match status" value="1"/>
</dbReference>
<feature type="repeat" description="WD" evidence="10">
    <location>
        <begin position="934"/>
        <end position="967"/>
    </location>
</feature>
<dbReference type="Pfam" id="PF00400">
    <property type="entry name" value="WD40"/>
    <property type="match status" value="2"/>
</dbReference>
<keyword evidence="3" id="KW-0723">Serine/threonine-protein kinase</keyword>
<organism evidence="12 13">
    <name type="scientific">Dermatophagoides farinae</name>
    <name type="common">American house dust mite</name>
    <dbReference type="NCBI Taxonomy" id="6954"/>
    <lineage>
        <taxon>Eukaryota</taxon>
        <taxon>Metazoa</taxon>
        <taxon>Ecdysozoa</taxon>
        <taxon>Arthropoda</taxon>
        <taxon>Chelicerata</taxon>
        <taxon>Arachnida</taxon>
        <taxon>Acari</taxon>
        <taxon>Acariformes</taxon>
        <taxon>Sarcoptiformes</taxon>
        <taxon>Astigmata</taxon>
        <taxon>Psoroptidia</taxon>
        <taxon>Analgoidea</taxon>
        <taxon>Pyroglyphidae</taxon>
        <taxon>Dermatophagoidinae</taxon>
        <taxon>Dermatophagoides</taxon>
    </lineage>
</organism>
<keyword evidence="5" id="KW-0808">Transferase</keyword>
<evidence type="ECO:0000256" key="2">
    <source>
        <dbReference type="ARBA" id="ARBA00012513"/>
    </source>
</evidence>
<dbReference type="GO" id="GO:0004674">
    <property type="term" value="F:protein serine/threonine kinase activity"/>
    <property type="evidence" value="ECO:0007669"/>
    <property type="project" value="UniProtKB-KW"/>
</dbReference>
<dbReference type="InterPro" id="IPR008271">
    <property type="entry name" value="Ser/Thr_kinase_AS"/>
</dbReference>
<gene>
    <name evidence="12" type="primary">PIK3R4</name>
    <name evidence="12" type="ORF">DERF_010186</name>
</gene>
<keyword evidence="13" id="KW-1185">Reference proteome</keyword>
<evidence type="ECO:0000256" key="6">
    <source>
        <dbReference type="ARBA" id="ARBA00022737"/>
    </source>
</evidence>
<dbReference type="SMART" id="SM00220">
    <property type="entry name" value="S_TKc"/>
    <property type="match status" value="1"/>
</dbReference>
<evidence type="ECO:0000313" key="13">
    <source>
        <dbReference type="Proteomes" id="UP000790347"/>
    </source>
</evidence>
<dbReference type="Pfam" id="PF00069">
    <property type="entry name" value="Pkinase"/>
    <property type="match status" value="1"/>
</dbReference>
<dbReference type="SUPFAM" id="SSF56112">
    <property type="entry name" value="Protein kinase-like (PK-like)"/>
    <property type="match status" value="1"/>
</dbReference>
<evidence type="ECO:0000259" key="11">
    <source>
        <dbReference type="PROSITE" id="PS50011"/>
    </source>
</evidence>
<dbReference type="InterPro" id="IPR045162">
    <property type="entry name" value="Vps15-like"/>
</dbReference>
<evidence type="ECO:0000256" key="10">
    <source>
        <dbReference type="PROSITE-ProRule" id="PRU00221"/>
    </source>
</evidence>
<dbReference type="GO" id="GO:0045324">
    <property type="term" value="P:late endosome to vacuole transport"/>
    <property type="evidence" value="ECO:0007669"/>
    <property type="project" value="InterPro"/>
</dbReference>
<dbReference type="InterPro" id="IPR055231">
    <property type="entry name" value="2AA_helical"/>
</dbReference>
<dbReference type="PANTHER" id="PTHR17583">
    <property type="entry name" value="PHOSPHOINOSITIDE 3-KINASE REGULATORY SUBUNIT 4"/>
    <property type="match status" value="1"/>
</dbReference>
<dbReference type="GO" id="GO:0005776">
    <property type="term" value="C:autophagosome"/>
    <property type="evidence" value="ECO:0007669"/>
    <property type="project" value="UniProtKB-SubCell"/>
</dbReference>
<keyword evidence="4 10" id="KW-0853">WD repeat</keyword>
<protein>
    <recommendedName>
        <fullName evidence="2">non-specific serine/threonine protein kinase</fullName>
        <ecNumber evidence="2">2.7.11.1</ecNumber>
    </recommendedName>
</protein>
<dbReference type="InterPro" id="IPR011009">
    <property type="entry name" value="Kinase-like_dom_sf"/>
</dbReference>
<dbReference type="PROSITE" id="PS50294">
    <property type="entry name" value="WD_REPEATS_REGION"/>
    <property type="match status" value="1"/>
</dbReference>
<dbReference type="GO" id="GO:0034271">
    <property type="term" value="C:phosphatidylinositol 3-kinase complex, class III, type I"/>
    <property type="evidence" value="ECO:0007669"/>
    <property type="project" value="TreeGrafter"/>
</dbReference>
<reference evidence="12" key="2">
    <citation type="journal article" date="2022" name="Res Sq">
        <title>Comparative Genomics Reveals Insights into the Divergent Evolution of Astigmatic Mites and Household Pest Adaptations.</title>
        <authorList>
            <person name="Xiong Q."/>
            <person name="Wan A.T.-Y."/>
            <person name="Liu X.-Y."/>
            <person name="Fung C.S.-H."/>
            <person name="Xiao X."/>
            <person name="Malainual N."/>
            <person name="Hou J."/>
            <person name="Wang L."/>
            <person name="Wang M."/>
            <person name="Yang K."/>
            <person name="Cui Y."/>
            <person name="Leung E."/>
            <person name="Nong W."/>
            <person name="Shin S.-K."/>
            <person name="Au S."/>
            <person name="Jeong K.Y."/>
            <person name="Chew F.T."/>
            <person name="Hui J."/>
            <person name="Leung T.F."/>
            <person name="Tungtrongchitr A."/>
            <person name="Zhong N."/>
            <person name="Liu Z."/>
            <person name="Tsui S."/>
        </authorList>
    </citation>
    <scope>NUCLEOTIDE SEQUENCE</scope>
    <source>
        <strain evidence="12">Derf</strain>
        <tissue evidence="12">Whole organism</tissue>
    </source>
</reference>
<evidence type="ECO:0000256" key="8">
    <source>
        <dbReference type="ARBA" id="ARBA00022777"/>
    </source>
</evidence>
<evidence type="ECO:0000313" key="12">
    <source>
        <dbReference type="EMBL" id="KAH9511754.1"/>
    </source>
</evidence>
<accession>A0A922HWH8</accession>
<reference evidence="12" key="1">
    <citation type="submission" date="2013-05" db="EMBL/GenBank/DDBJ databases">
        <authorList>
            <person name="Yim A.K.Y."/>
            <person name="Chan T.F."/>
            <person name="Ji K.M."/>
            <person name="Liu X.Y."/>
            <person name="Zhou J.W."/>
            <person name="Li R.Q."/>
            <person name="Yang K.Y."/>
            <person name="Li J."/>
            <person name="Li M."/>
            <person name="Law P.T.W."/>
            <person name="Wu Y.L."/>
            <person name="Cai Z.L."/>
            <person name="Qin H."/>
            <person name="Bao Y."/>
            <person name="Leung R.K.K."/>
            <person name="Ng P.K.S."/>
            <person name="Zou J."/>
            <person name="Zhong X.J."/>
            <person name="Ran P.X."/>
            <person name="Zhong N.S."/>
            <person name="Liu Z.G."/>
            <person name="Tsui S.K.W."/>
        </authorList>
    </citation>
    <scope>NUCLEOTIDE SEQUENCE</scope>
    <source>
        <strain evidence="12">Derf</strain>
        <tissue evidence="12">Whole organism</tissue>
    </source>
</reference>
<dbReference type="GO" id="GO:0006623">
    <property type="term" value="P:protein targeting to vacuole"/>
    <property type="evidence" value="ECO:0007669"/>
    <property type="project" value="TreeGrafter"/>
</dbReference>
<dbReference type="SUPFAM" id="SSF50978">
    <property type="entry name" value="WD40 repeat-like"/>
    <property type="match status" value="1"/>
</dbReference>
<dbReference type="Gene3D" id="2.130.10.10">
    <property type="entry name" value="YVTN repeat-like/Quinoprotein amine dehydrogenase"/>
    <property type="match status" value="1"/>
</dbReference>
<dbReference type="PROSITE" id="PS00108">
    <property type="entry name" value="PROTEIN_KINASE_ST"/>
    <property type="match status" value="1"/>
</dbReference>
<feature type="domain" description="Protein kinase" evidence="11">
    <location>
        <begin position="26"/>
        <end position="325"/>
    </location>
</feature>
<dbReference type="SMART" id="SM00320">
    <property type="entry name" value="WD40"/>
    <property type="match status" value="3"/>
</dbReference>
<dbReference type="GO" id="GO:0005524">
    <property type="term" value="F:ATP binding"/>
    <property type="evidence" value="ECO:0007669"/>
    <property type="project" value="UniProtKB-KW"/>
</dbReference>
<evidence type="ECO:0000256" key="7">
    <source>
        <dbReference type="ARBA" id="ARBA00022741"/>
    </source>
</evidence>
<dbReference type="EMBL" id="ASGP02000004">
    <property type="protein sequence ID" value="KAH9511754.1"/>
    <property type="molecule type" value="Genomic_DNA"/>
</dbReference>
<comment type="caution">
    <text evidence="12">The sequence shown here is derived from an EMBL/GenBank/DDBJ whole genome shotgun (WGS) entry which is preliminary data.</text>
</comment>
<dbReference type="EC" id="2.7.11.1" evidence="2"/>
<dbReference type="GO" id="GO:0005770">
    <property type="term" value="C:late endosome"/>
    <property type="evidence" value="ECO:0007669"/>
    <property type="project" value="TreeGrafter"/>
</dbReference>
<dbReference type="Pfam" id="PF22956">
    <property type="entry name" value="VPS15-like_hel"/>
    <property type="match status" value="1"/>
</dbReference>
<keyword evidence="6" id="KW-0677">Repeat</keyword>